<proteinExistence type="inferred from homology"/>
<feature type="transmembrane region" description="Helical" evidence="7">
    <location>
        <begin position="213"/>
        <end position="235"/>
    </location>
</feature>
<feature type="transmembrane region" description="Helical" evidence="7">
    <location>
        <begin position="120"/>
        <end position="144"/>
    </location>
</feature>
<reference evidence="9" key="1">
    <citation type="submission" date="2022-12" db="EMBL/GenBank/DDBJ databases">
        <authorList>
            <person name="Petersen C."/>
        </authorList>
    </citation>
    <scope>NUCLEOTIDE SEQUENCE</scope>
    <source>
        <strain evidence="9">IBT 35675</strain>
    </source>
</reference>
<keyword evidence="5 7" id="KW-0472">Membrane</keyword>
<feature type="transmembrane region" description="Helical" evidence="7">
    <location>
        <begin position="180"/>
        <end position="201"/>
    </location>
</feature>
<keyword evidence="4 7" id="KW-1133">Transmembrane helix</keyword>
<evidence type="ECO:0000256" key="1">
    <source>
        <dbReference type="ARBA" id="ARBA00004141"/>
    </source>
</evidence>
<comment type="subcellular location">
    <subcellularLocation>
        <location evidence="1">Membrane</location>
        <topology evidence="1">Multi-pass membrane protein</topology>
    </subcellularLocation>
</comment>
<evidence type="ECO:0000313" key="10">
    <source>
        <dbReference type="Proteomes" id="UP001148299"/>
    </source>
</evidence>
<sequence length="412" mass="44017">MELNVQNQDQDDKKSNHSEQNPTHDCVFGELTEEGPNYRNVGFVGTVVLMMKTQIGLGVLAVPTAFDTLGIVPGVICLSLVACIITWSNCVIGTFKLNHPEIYSIDDAGALIFGRIGRGVLSVAFCLYWIFVVGSGALGISIGLNSITSHGTCTAVFVAVASVVGFACSSIIAHPSFTQGIAAVSKIVFALSGTPGFFAIVSEMRDPRKYTQAVLICQITVTAVFMTIGCVVYYYCGSYVASPALGSAGGIIKKISYGFAMPGLIVTTTICTHIPAKYIFVNLLRGSRHLNRSTPTHWMVWISCTLGVTVIAYIIASTIPVFNSLVSLIGALLGTMMCFQPMGCMWLFDNWEKGRDSSRFWLPKVCWAVCVIACGCFLTVAGTYSSVVGIMVDYEKSGGSAAFSCADNSNST</sequence>
<feature type="transmembrane region" description="Helical" evidence="7">
    <location>
        <begin position="69"/>
        <end position="88"/>
    </location>
</feature>
<dbReference type="Proteomes" id="UP001148299">
    <property type="component" value="Unassembled WGS sequence"/>
</dbReference>
<reference evidence="9" key="2">
    <citation type="journal article" date="2023" name="IMA Fungus">
        <title>Comparative genomic study of the Penicillium genus elucidates a diverse pangenome and 15 lateral gene transfer events.</title>
        <authorList>
            <person name="Petersen C."/>
            <person name="Sorensen T."/>
            <person name="Nielsen M.R."/>
            <person name="Sondergaard T.E."/>
            <person name="Sorensen J.L."/>
            <person name="Fitzpatrick D.A."/>
            <person name="Frisvad J.C."/>
            <person name="Nielsen K.L."/>
        </authorList>
    </citation>
    <scope>NUCLEOTIDE SEQUENCE</scope>
    <source>
        <strain evidence="9">IBT 35675</strain>
    </source>
</reference>
<evidence type="ECO:0000259" key="8">
    <source>
        <dbReference type="Pfam" id="PF01490"/>
    </source>
</evidence>
<evidence type="ECO:0000256" key="5">
    <source>
        <dbReference type="ARBA" id="ARBA00023136"/>
    </source>
</evidence>
<evidence type="ECO:0000256" key="3">
    <source>
        <dbReference type="ARBA" id="ARBA00022692"/>
    </source>
</evidence>
<dbReference type="PANTHER" id="PTHR22950">
    <property type="entry name" value="AMINO ACID TRANSPORTER"/>
    <property type="match status" value="1"/>
</dbReference>
<dbReference type="GO" id="GO:0015179">
    <property type="term" value="F:L-amino acid transmembrane transporter activity"/>
    <property type="evidence" value="ECO:0007669"/>
    <property type="project" value="TreeGrafter"/>
</dbReference>
<dbReference type="EMBL" id="JAPZBR010000001">
    <property type="protein sequence ID" value="KAJ5367550.1"/>
    <property type="molecule type" value="Genomic_DNA"/>
</dbReference>
<accession>A0A9W9RWB3</accession>
<evidence type="ECO:0000313" key="9">
    <source>
        <dbReference type="EMBL" id="KAJ5367550.1"/>
    </source>
</evidence>
<dbReference type="InterPro" id="IPR013057">
    <property type="entry name" value="AA_transpt_TM"/>
</dbReference>
<feature type="domain" description="Amino acid transporter transmembrane" evidence="8">
    <location>
        <begin position="44"/>
        <end position="172"/>
    </location>
</feature>
<protein>
    <recommendedName>
        <fullName evidence="8">Amino acid transporter transmembrane domain-containing protein</fullName>
    </recommendedName>
</protein>
<name>A0A9W9RWB3_PENBR</name>
<feature type="transmembrane region" description="Helical" evidence="7">
    <location>
        <begin position="297"/>
        <end position="319"/>
    </location>
</feature>
<dbReference type="AlphaFoldDB" id="A0A9W9RWB3"/>
<organism evidence="9 10">
    <name type="scientific">Penicillium brevicompactum</name>
    <dbReference type="NCBI Taxonomy" id="5074"/>
    <lineage>
        <taxon>Eukaryota</taxon>
        <taxon>Fungi</taxon>
        <taxon>Dikarya</taxon>
        <taxon>Ascomycota</taxon>
        <taxon>Pezizomycotina</taxon>
        <taxon>Eurotiomycetes</taxon>
        <taxon>Eurotiomycetidae</taxon>
        <taxon>Eurotiales</taxon>
        <taxon>Aspergillaceae</taxon>
        <taxon>Penicillium</taxon>
    </lineage>
</organism>
<comment type="caution">
    <text evidence="9">The sequence shown here is derived from an EMBL/GenBank/DDBJ whole genome shotgun (WGS) entry which is preliminary data.</text>
</comment>
<feature type="transmembrane region" description="Helical" evidence="7">
    <location>
        <begin position="325"/>
        <end position="348"/>
    </location>
</feature>
<feature type="transmembrane region" description="Helical" evidence="7">
    <location>
        <begin position="41"/>
        <end position="62"/>
    </location>
</feature>
<gene>
    <name evidence="9" type="ORF">N7541_001491</name>
</gene>
<keyword evidence="10" id="KW-1185">Reference proteome</keyword>
<feature type="transmembrane region" description="Helical" evidence="7">
    <location>
        <begin position="156"/>
        <end position="174"/>
    </location>
</feature>
<feature type="transmembrane region" description="Helical" evidence="7">
    <location>
        <begin position="255"/>
        <end position="276"/>
    </location>
</feature>
<feature type="domain" description="Amino acid transporter transmembrane" evidence="8">
    <location>
        <begin position="179"/>
        <end position="386"/>
    </location>
</feature>
<evidence type="ECO:0000256" key="7">
    <source>
        <dbReference type="SAM" id="Phobius"/>
    </source>
</evidence>
<keyword evidence="3 7" id="KW-0812">Transmembrane</keyword>
<dbReference type="Pfam" id="PF01490">
    <property type="entry name" value="Aa_trans"/>
    <property type="match status" value="2"/>
</dbReference>
<evidence type="ECO:0000256" key="6">
    <source>
        <dbReference type="SAM" id="MobiDB-lite"/>
    </source>
</evidence>
<dbReference type="GO" id="GO:0016020">
    <property type="term" value="C:membrane"/>
    <property type="evidence" value="ECO:0007669"/>
    <property type="project" value="UniProtKB-SubCell"/>
</dbReference>
<comment type="similarity">
    <text evidence="2">Belongs to the amino acid/polyamine transporter 2 family.</text>
</comment>
<evidence type="ECO:0000256" key="4">
    <source>
        <dbReference type="ARBA" id="ARBA00022989"/>
    </source>
</evidence>
<evidence type="ECO:0000256" key="2">
    <source>
        <dbReference type="ARBA" id="ARBA00008066"/>
    </source>
</evidence>
<feature type="transmembrane region" description="Helical" evidence="7">
    <location>
        <begin position="360"/>
        <end position="384"/>
    </location>
</feature>
<feature type="region of interest" description="Disordered" evidence="6">
    <location>
        <begin position="1"/>
        <end position="24"/>
    </location>
</feature>
<dbReference type="PANTHER" id="PTHR22950:SF683">
    <property type="entry name" value="AMINO ACID TRANSPORTER (EUROFUNG)"/>
    <property type="match status" value="1"/>
</dbReference>